<dbReference type="EMBL" id="NIBQ01000002">
    <property type="protein sequence ID" value="OUZ33136.1"/>
    <property type="molecule type" value="Genomic_DNA"/>
</dbReference>
<dbReference type="EMBL" id="CP147246">
    <property type="protein sequence ID" value="WYJ93732.1"/>
    <property type="molecule type" value="Genomic_DNA"/>
</dbReference>
<evidence type="ECO:0000256" key="1">
    <source>
        <dbReference type="SAM" id="Phobius"/>
    </source>
</evidence>
<evidence type="ECO:0000313" key="5">
    <source>
        <dbReference type="Proteomes" id="UP000196151"/>
    </source>
</evidence>
<feature type="domain" description="DUF1266" evidence="2">
    <location>
        <begin position="104"/>
        <end position="249"/>
    </location>
</feature>
<evidence type="ECO:0000259" key="2">
    <source>
        <dbReference type="Pfam" id="PF06889"/>
    </source>
</evidence>
<reference evidence="3" key="1">
    <citation type="submission" date="2017-05" db="EMBL/GenBank/DDBJ databases">
        <title>The Genome Sequence of Enterococcus sp. 9D6_DIV0238.</title>
        <authorList>
            <consortium name="The Broad Institute Genomics Platform"/>
            <consortium name="The Broad Institute Genomic Center for Infectious Diseases"/>
            <person name="Earl A."/>
            <person name="Manson A."/>
            <person name="Schwartman J."/>
            <person name="Gilmore M."/>
            <person name="Abouelleil A."/>
            <person name="Cao P."/>
            <person name="Chapman S."/>
            <person name="Cusick C."/>
            <person name="Shea T."/>
            <person name="Young S."/>
            <person name="Neafsey D."/>
            <person name="Nusbaum C."/>
            <person name="Birren B."/>
        </authorList>
    </citation>
    <scope>NUCLEOTIDE SEQUENCE [LARGE SCALE GENOMIC DNA]</scope>
    <source>
        <strain evidence="3">9D6_DIV0238</strain>
    </source>
</reference>
<keyword evidence="5" id="KW-1185">Reference proteome</keyword>
<dbReference type="AlphaFoldDB" id="A0A200J7E3"/>
<evidence type="ECO:0000313" key="3">
    <source>
        <dbReference type="EMBL" id="OUZ33136.1"/>
    </source>
</evidence>
<dbReference type="RefSeq" id="WP_087640946.1">
    <property type="nucleotide sequence ID" value="NZ_CP147246.1"/>
</dbReference>
<keyword evidence="1" id="KW-1133">Transmembrane helix</keyword>
<accession>A0A200J7E3</accession>
<feature type="transmembrane region" description="Helical" evidence="1">
    <location>
        <begin position="21"/>
        <end position="42"/>
    </location>
</feature>
<evidence type="ECO:0000313" key="4">
    <source>
        <dbReference type="EMBL" id="WYJ93732.1"/>
    </source>
</evidence>
<keyword evidence="1" id="KW-0472">Membrane</keyword>
<dbReference type="Pfam" id="PF06889">
    <property type="entry name" value="DUF1266"/>
    <property type="match status" value="1"/>
</dbReference>
<dbReference type="OrthoDB" id="2178472at2"/>
<sequence length="282" mass="33000">MSRVLSRLLSRLFSRTDGESLAGYVGVILLLLVGIVFIYWLYYKFVTDKKIASFVKAYEAPADKQKYLAAASIYSHDPYPTMICLKSFDLEKPFLKLIRRQVFKRDWSITNHQTTIDTLDWLFDSGHRKEIDLSSILRQLDSRYVVDSHLTQLITAANGIQVYNDNGELRTIDENAIYNCKGIFAWDALRGANVARVCYNLGYLSEEETWHYLEKFSHQLKENYDNWEEVAFSFLLGRYLWSGDSTQETYVRIITNQFTHYPMPQKSKKEINMWQKFPVSSL</sequence>
<gene>
    <name evidence="4" type="ORF">A5889_001234</name>
    <name evidence="3" type="ORF">A5889_001845</name>
</gene>
<name>A0A200J7E3_9ENTE</name>
<protein>
    <recommendedName>
        <fullName evidence="2">DUF1266 domain-containing protein</fullName>
    </recommendedName>
</protein>
<organism evidence="3">
    <name type="scientific">Candidatus Enterococcus dunnyi</name>
    <dbReference type="NCBI Taxonomy" id="1834192"/>
    <lineage>
        <taxon>Bacteria</taxon>
        <taxon>Bacillati</taxon>
        <taxon>Bacillota</taxon>
        <taxon>Bacilli</taxon>
        <taxon>Lactobacillales</taxon>
        <taxon>Enterococcaceae</taxon>
        <taxon>Enterococcus</taxon>
    </lineage>
</organism>
<reference evidence="4" key="3">
    <citation type="submission" date="2024-03" db="EMBL/GenBank/DDBJ databases">
        <title>The Genome Sequence of Enterococcus sp. DIV0238c.</title>
        <authorList>
            <consortium name="The Broad Institute Genomics Platform"/>
            <consortium name="The Broad Institute Microbial Omics Core"/>
            <consortium name="The Broad Institute Genomic Center for Infectious Diseases"/>
            <person name="Earl A."/>
            <person name="Manson A."/>
            <person name="Gilmore M."/>
            <person name="Schwartman J."/>
            <person name="Shea T."/>
            <person name="Abouelleil A."/>
            <person name="Cao P."/>
            <person name="Chapman S."/>
            <person name="Cusick C."/>
            <person name="Young S."/>
            <person name="Neafsey D."/>
            <person name="Nusbaum C."/>
            <person name="Birren B."/>
        </authorList>
    </citation>
    <scope>NUCLEOTIDE SEQUENCE</scope>
    <source>
        <strain evidence="4">9D6_DIV0238</strain>
    </source>
</reference>
<keyword evidence="1" id="KW-0812">Transmembrane</keyword>
<dbReference type="InterPro" id="IPR009677">
    <property type="entry name" value="DUF1266"/>
</dbReference>
<dbReference type="Proteomes" id="UP000196151">
    <property type="component" value="Chromosome"/>
</dbReference>
<reference evidence="4" key="2">
    <citation type="submission" date="2017-05" db="EMBL/GenBank/DDBJ databases">
        <authorList>
            <consortium name="The Broad Institute Genomics Platform"/>
            <consortium name="The Broad Institute Genomic Center for Infectious Diseases"/>
            <person name="Earl A."/>
            <person name="Manson A."/>
            <person name="Schwartman J."/>
            <person name="Gilmore M."/>
            <person name="Abouelleil A."/>
            <person name="Cao P."/>
            <person name="Chapman S."/>
            <person name="Cusick C."/>
            <person name="Shea T."/>
            <person name="Young S."/>
            <person name="Neafsey D."/>
            <person name="Nusbaum C."/>
            <person name="Birren B."/>
        </authorList>
    </citation>
    <scope>NUCLEOTIDE SEQUENCE</scope>
    <source>
        <strain evidence="4">9D6_DIV0238</strain>
    </source>
</reference>
<proteinExistence type="predicted"/>